<dbReference type="CGD" id="CAL0000164664">
    <property type="gene designation" value="Cd36_09650"/>
</dbReference>
<name>B9W939_CANDC</name>
<dbReference type="VEuPathDB" id="FungiDB:CD36_09650"/>
<dbReference type="HOGENOM" id="CLU_1001147_0_0_1"/>
<feature type="compositionally biased region" description="Basic and acidic residues" evidence="1">
    <location>
        <begin position="51"/>
        <end position="66"/>
    </location>
</feature>
<evidence type="ECO:0000313" key="3">
    <source>
        <dbReference type="EMBL" id="CAX45269.1"/>
    </source>
</evidence>
<evidence type="ECO:0000313" key="2">
    <source>
        <dbReference type="CGD" id="CAL0000164664"/>
    </source>
</evidence>
<gene>
    <name evidence="2" type="ordered locus">Cd36_09650</name>
    <name evidence="3" type="ORF">CD36_09650</name>
</gene>
<sequence>MGASASKQGGRKLAKSVSERTAKTINRTSNVNQLPPQDLRDKFEQQQQQQKHKDNSVSQGDEKVHQDQISQHSFRSDSTTKFDPKFLRKKLNNDTTSAFEGKDGGDPHEQGTSTYDKSFIDSVSKLGTQIKTIEFDPFKDKNALPLRQLRSRKKLYDLGEQELKDLMEPANSGNNVEKTMVHPQTLSAILRDLEDPRVDNKEIPKDYQLEPDFLKKLGTSIKLPKTTVVIEDVVKKDEVGHKKVVPRKRHEEAEIIDDDHGMEKDQYNKLKKRLSLDD</sequence>
<keyword evidence="4" id="KW-1185">Reference proteome</keyword>
<dbReference type="OrthoDB" id="4078061at2759"/>
<evidence type="ECO:0000313" key="4">
    <source>
        <dbReference type="Proteomes" id="UP000002605"/>
    </source>
</evidence>
<feature type="compositionally biased region" description="Basic and acidic residues" evidence="1">
    <location>
        <begin position="100"/>
        <end position="109"/>
    </location>
</feature>
<dbReference type="AlphaFoldDB" id="B9W939"/>
<evidence type="ECO:0000256" key="1">
    <source>
        <dbReference type="SAM" id="MobiDB-lite"/>
    </source>
</evidence>
<organism evidence="3 4">
    <name type="scientific">Candida dubliniensis (strain CD36 / ATCC MYA-646 / CBS 7987 / NCPF 3949 / NRRL Y-17841)</name>
    <name type="common">Yeast</name>
    <dbReference type="NCBI Taxonomy" id="573826"/>
    <lineage>
        <taxon>Eukaryota</taxon>
        <taxon>Fungi</taxon>
        <taxon>Dikarya</taxon>
        <taxon>Ascomycota</taxon>
        <taxon>Saccharomycotina</taxon>
        <taxon>Pichiomycetes</taxon>
        <taxon>Debaryomycetaceae</taxon>
        <taxon>Candida/Lodderomyces clade</taxon>
        <taxon>Candida</taxon>
    </lineage>
</organism>
<dbReference type="RefSeq" id="XP_002417608.1">
    <property type="nucleotide sequence ID" value="XM_002417563.1"/>
</dbReference>
<accession>B9W939</accession>
<feature type="compositionally biased region" description="Polar residues" evidence="1">
    <location>
        <begin position="23"/>
        <end position="35"/>
    </location>
</feature>
<dbReference type="GeneID" id="8045155"/>
<feature type="compositionally biased region" description="Basic and acidic residues" evidence="1">
    <location>
        <begin position="74"/>
        <end position="86"/>
    </location>
</feature>
<dbReference type="EMBL" id="FM992688">
    <property type="protein sequence ID" value="CAX45269.1"/>
    <property type="molecule type" value="Genomic_DNA"/>
</dbReference>
<dbReference type="eggNOG" id="ENOG502RQ1B">
    <property type="taxonomic scope" value="Eukaryota"/>
</dbReference>
<dbReference type="Proteomes" id="UP000002605">
    <property type="component" value="Chromosome 1"/>
</dbReference>
<reference evidence="3 4" key="1">
    <citation type="journal article" date="2009" name="Genome Res.">
        <title>Comparative genomics of the fungal pathogens Candida dubliniensis and Candida albicans.</title>
        <authorList>
            <person name="Jackson A.P."/>
            <person name="Gamble J.A."/>
            <person name="Yeomans T."/>
            <person name="Moran G.P."/>
            <person name="Saunders D."/>
            <person name="Harris D."/>
            <person name="Aslett M."/>
            <person name="Barrell J.F."/>
            <person name="Butler G."/>
            <person name="Citiulo F."/>
            <person name="Coleman D.C."/>
            <person name="de Groot P.W.J."/>
            <person name="Goodwin T.J."/>
            <person name="Quail M.A."/>
            <person name="McQuillan J."/>
            <person name="Munro C.A."/>
            <person name="Pain A."/>
            <person name="Poulter R.T."/>
            <person name="Rajandream M.A."/>
            <person name="Renauld H."/>
            <person name="Spiering M.J."/>
            <person name="Tivey A."/>
            <person name="Gow N.A.R."/>
            <person name="Barrell B."/>
            <person name="Sullivan D.J."/>
            <person name="Berriman M."/>
        </authorList>
    </citation>
    <scope>NUCLEOTIDE SEQUENCE [LARGE SCALE GENOMIC DNA]</scope>
    <source>
        <strain evidence="4">CD36 / ATCC MYA-646 / CBS 7987 / NCPF 3949 / NRRL Y-17841</strain>
    </source>
</reference>
<proteinExistence type="predicted"/>
<feature type="region of interest" description="Disordered" evidence="1">
    <location>
        <begin position="1"/>
        <end position="116"/>
    </location>
</feature>
<dbReference type="KEGG" id="cdu:CD36_09650"/>
<protein>
    <submittedName>
        <fullName evidence="3">Uncharacterized protein</fullName>
    </submittedName>
</protein>